<dbReference type="EMBL" id="JAFKCV010000006">
    <property type="protein sequence ID" value="MBN7825960.1"/>
    <property type="molecule type" value="Genomic_DNA"/>
</dbReference>
<dbReference type="InterPro" id="IPR043519">
    <property type="entry name" value="NT_sf"/>
</dbReference>
<dbReference type="CDD" id="cd05398">
    <property type="entry name" value="NT_ClassII-CCAase"/>
    <property type="match status" value="1"/>
</dbReference>
<dbReference type="InterPro" id="IPR025866">
    <property type="entry name" value="PolyA_pol_arg_C_dom"/>
</dbReference>
<evidence type="ECO:0000256" key="1">
    <source>
        <dbReference type="ARBA" id="ARBA00022664"/>
    </source>
</evidence>
<dbReference type="PANTHER" id="PTHR43051">
    <property type="entry name" value="POLYNUCLEOTIDE ADENYLYLTRANSFERASE FAMILY PROTEIN"/>
    <property type="match status" value="1"/>
</dbReference>
<dbReference type="GO" id="GO:0006397">
    <property type="term" value="P:mRNA processing"/>
    <property type="evidence" value="ECO:0007669"/>
    <property type="project" value="UniProtKB-KW"/>
</dbReference>
<evidence type="ECO:0000256" key="6">
    <source>
        <dbReference type="ARBA" id="ARBA00023163"/>
    </source>
</evidence>
<gene>
    <name evidence="7 13" type="primary">pcnB</name>
    <name evidence="13" type="ORF">J0A66_12050</name>
</gene>
<name>A0A939IPJ8_9ALTE</name>
<proteinExistence type="inferred from homology"/>
<dbReference type="Pfam" id="PF01743">
    <property type="entry name" value="PolyA_pol"/>
    <property type="match status" value="1"/>
</dbReference>
<accession>A0A939IPJ8</accession>
<evidence type="ECO:0000256" key="2">
    <source>
        <dbReference type="ARBA" id="ARBA00022679"/>
    </source>
</evidence>
<evidence type="ECO:0000256" key="5">
    <source>
        <dbReference type="ARBA" id="ARBA00022884"/>
    </source>
</evidence>
<comment type="catalytic activity">
    <reaction evidence="7">
        <text>RNA(n) + ATP = RNA(n)-3'-adenine ribonucleotide + diphosphate</text>
        <dbReference type="Rhea" id="RHEA:11332"/>
        <dbReference type="Rhea" id="RHEA-COMP:14527"/>
        <dbReference type="Rhea" id="RHEA-COMP:17347"/>
        <dbReference type="ChEBI" id="CHEBI:30616"/>
        <dbReference type="ChEBI" id="CHEBI:33019"/>
        <dbReference type="ChEBI" id="CHEBI:140395"/>
        <dbReference type="ChEBI" id="CHEBI:173115"/>
        <dbReference type="EC" id="2.7.7.19"/>
    </reaction>
</comment>
<dbReference type="InterPro" id="IPR032828">
    <property type="entry name" value="PolyA_RNA-bd"/>
</dbReference>
<comment type="function">
    <text evidence="7">Adds poly(A) tail to the 3' end of many RNAs, which usually targets these RNAs for decay. Plays a significant role in the global control of gene expression, through influencing the rate of transcript degradation, and in the general RNA quality control.</text>
</comment>
<dbReference type="Gene3D" id="1.10.3090.10">
    <property type="entry name" value="cca-adding enzyme, domain 2"/>
    <property type="match status" value="1"/>
</dbReference>
<evidence type="ECO:0000256" key="7">
    <source>
        <dbReference type="HAMAP-Rule" id="MF_00957"/>
    </source>
</evidence>
<dbReference type="Pfam" id="PF12626">
    <property type="entry name" value="PolyA_pol_arg_C"/>
    <property type="match status" value="1"/>
</dbReference>
<organism evidence="13 14">
    <name type="scientific">Bowmanella dokdonensis</name>
    <dbReference type="NCBI Taxonomy" id="751969"/>
    <lineage>
        <taxon>Bacteria</taxon>
        <taxon>Pseudomonadati</taxon>
        <taxon>Pseudomonadota</taxon>
        <taxon>Gammaproteobacteria</taxon>
        <taxon>Alteromonadales</taxon>
        <taxon>Alteromonadaceae</taxon>
        <taxon>Bowmanella</taxon>
    </lineage>
</organism>
<dbReference type="AlphaFoldDB" id="A0A939IPJ8"/>
<keyword evidence="4 7" id="KW-0067">ATP-binding</keyword>
<evidence type="ECO:0000256" key="8">
    <source>
        <dbReference type="RuleBase" id="RU003953"/>
    </source>
</evidence>
<evidence type="ECO:0000256" key="3">
    <source>
        <dbReference type="ARBA" id="ARBA00022741"/>
    </source>
</evidence>
<dbReference type="HAMAP" id="MF_00957">
    <property type="entry name" value="PolyA_pol"/>
    <property type="match status" value="1"/>
</dbReference>
<keyword evidence="3 7" id="KW-0547">Nucleotide-binding</keyword>
<evidence type="ECO:0000313" key="13">
    <source>
        <dbReference type="EMBL" id="MBN7825960.1"/>
    </source>
</evidence>
<dbReference type="Pfam" id="PF12627">
    <property type="entry name" value="PolyA_pol_RNAbd"/>
    <property type="match status" value="1"/>
</dbReference>
<dbReference type="InterPro" id="IPR002646">
    <property type="entry name" value="PolA_pol_head_dom"/>
</dbReference>
<feature type="domain" description="tRNA nucleotidyltransferase/poly(A) polymerase RNA and SrmB- binding" evidence="12">
    <location>
        <begin position="191"/>
        <end position="252"/>
    </location>
</feature>
<dbReference type="PANTHER" id="PTHR43051:SF1">
    <property type="entry name" value="POLYNUCLEOTIDE ADENYLYLTRANSFERASE FAMILY PROTEIN"/>
    <property type="match status" value="1"/>
</dbReference>
<comment type="similarity">
    <text evidence="7 8">Belongs to the tRNA nucleotidyltransferase/poly(A) polymerase family.</text>
</comment>
<dbReference type="InterPro" id="IPR052191">
    <property type="entry name" value="tRNA_ntf/polyA_polymerase_I"/>
</dbReference>
<keyword evidence="14" id="KW-1185">Reference proteome</keyword>
<keyword evidence="2 7" id="KW-0808">Transferase</keyword>
<feature type="compositionally biased region" description="Basic residues" evidence="9">
    <location>
        <begin position="418"/>
        <end position="431"/>
    </location>
</feature>
<evidence type="ECO:0000259" key="10">
    <source>
        <dbReference type="Pfam" id="PF01743"/>
    </source>
</evidence>
<keyword evidence="1 7" id="KW-0507">mRNA processing</keyword>
<dbReference type="GO" id="GO:0043633">
    <property type="term" value="P:polyadenylation-dependent RNA catabolic process"/>
    <property type="evidence" value="ECO:0007669"/>
    <property type="project" value="InterPro"/>
</dbReference>
<feature type="active site" evidence="7">
    <location>
        <position position="133"/>
    </location>
</feature>
<evidence type="ECO:0000256" key="9">
    <source>
        <dbReference type="SAM" id="MobiDB-lite"/>
    </source>
</evidence>
<dbReference type="EC" id="2.7.7.19" evidence="7"/>
<feature type="active site" evidence="7">
    <location>
        <position position="51"/>
    </location>
</feature>
<comment type="caution">
    <text evidence="13">The sequence shown here is derived from an EMBL/GenBank/DDBJ whole genome shotgun (WGS) entry which is preliminary data.</text>
</comment>
<evidence type="ECO:0000313" key="14">
    <source>
        <dbReference type="Proteomes" id="UP000664654"/>
    </source>
</evidence>
<dbReference type="SUPFAM" id="SSF81301">
    <property type="entry name" value="Nucleotidyltransferase"/>
    <property type="match status" value="1"/>
</dbReference>
<protein>
    <recommendedName>
        <fullName evidence="7">Poly(A) polymerase I</fullName>
        <shortName evidence="7">PAP I</shortName>
        <ecNumber evidence="7">2.7.7.19</ecNumber>
    </recommendedName>
</protein>
<dbReference type="InterPro" id="IPR010206">
    <property type="entry name" value="PolA_pol_I"/>
</dbReference>
<feature type="domain" description="Poly A polymerase head" evidence="10">
    <location>
        <begin position="31"/>
        <end position="164"/>
    </location>
</feature>
<evidence type="ECO:0000259" key="12">
    <source>
        <dbReference type="Pfam" id="PF12627"/>
    </source>
</evidence>
<dbReference type="Gene3D" id="3.30.460.10">
    <property type="entry name" value="Beta Polymerase, domain 2"/>
    <property type="match status" value="1"/>
</dbReference>
<dbReference type="SUPFAM" id="SSF81891">
    <property type="entry name" value="Poly A polymerase C-terminal region-like"/>
    <property type="match status" value="1"/>
</dbReference>
<dbReference type="GO" id="GO:1990817">
    <property type="term" value="F:poly(A) RNA polymerase activity"/>
    <property type="evidence" value="ECO:0007669"/>
    <property type="project" value="UniProtKB-UniRule"/>
</dbReference>
<keyword evidence="5 7" id="KW-0694">RNA-binding</keyword>
<evidence type="ECO:0000259" key="11">
    <source>
        <dbReference type="Pfam" id="PF12626"/>
    </source>
</evidence>
<feature type="region of interest" description="Disordered" evidence="9">
    <location>
        <begin position="405"/>
        <end position="431"/>
    </location>
</feature>
<sequence length="431" mass="49920">MPRSEHGVSRQDISDNALKVLYRLHNAGYQAYLVGGCVRDLLLGLHPKDFDVATNAEPEQVKALFRNCRLIGRRFRLAHVVFGREVIEVATFRGHHVQDEEEQDDKLGKRSEEGLILRDNVFGGIEEDAERRDFTVNAMYYNIADFSITDFAGGMKALKERKIRLIGDPETRYREDPVRMLRAARFAAKLDMQIAPEAGRMIPELASLLANIPPARLFEEVLKLFMAGKALQTYKLLQEYGLFGQLFPQLQPMLKVPGSKECQLLEQVLINTDERINNEQRVTPAYIFAAMLWYPLEARCAQLQAESGLSAYDAFNMSVNDVLHRQQQRIMIPKRFTLPIRDIWMLQNRLPKRFGRRAYQMLEHPKFRAGYDFLLQRAAVEGGELEELAGWWTEFQDADQDERRRMLDALQTRDNKRPGRRRRPRSKKPAQ</sequence>
<dbReference type="GO" id="GO:0003723">
    <property type="term" value="F:RNA binding"/>
    <property type="evidence" value="ECO:0007669"/>
    <property type="project" value="UniProtKB-UniRule"/>
</dbReference>
<dbReference type="GO" id="GO:0005524">
    <property type="term" value="F:ATP binding"/>
    <property type="evidence" value="ECO:0007669"/>
    <property type="project" value="UniProtKB-UniRule"/>
</dbReference>
<reference evidence="13" key="1">
    <citation type="submission" date="2021-03" db="EMBL/GenBank/DDBJ databases">
        <title>novel species isolated from a fishpond in China.</title>
        <authorList>
            <person name="Lu H."/>
            <person name="Cai Z."/>
        </authorList>
    </citation>
    <scope>NUCLEOTIDE SEQUENCE</scope>
    <source>
        <strain evidence="13">JCM 30855</strain>
    </source>
</reference>
<feature type="active site" evidence="7">
    <location>
        <position position="49"/>
    </location>
</feature>
<feature type="compositionally biased region" description="Basic and acidic residues" evidence="9">
    <location>
        <begin position="405"/>
        <end position="417"/>
    </location>
</feature>
<feature type="domain" description="Polymerase A arginine-rich C-terminal" evidence="11">
    <location>
        <begin position="308"/>
        <end position="426"/>
    </location>
</feature>
<dbReference type="Proteomes" id="UP000664654">
    <property type="component" value="Unassembled WGS sequence"/>
</dbReference>
<dbReference type="NCBIfam" id="TIGR01942">
    <property type="entry name" value="pcnB"/>
    <property type="match status" value="1"/>
</dbReference>
<keyword evidence="13" id="KW-0548">Nucleotidyltransferase</keyword>
<keyword evidence="6 7" id="KW-0804">Transcription</keyword>
<dbReference type="FunFam" id="3.30.460.10:FF:000035">
    <property type="entry name" value="Poly(A) polymerase I"/>
    <property type="match status" value="1"/>
</dbReference>
<evidence type="ECO:0000256" key="4">
    <source>
        <dbReference type="ARBA" id="ARBA00022840"/>
    </source>
</evidence>